<gene>
    <name evidence="1" type="ORF">SDC9_99485</name>
</gene>
<organism evidence="1">
    <name type="scientific">bioreactor metagenome</name>
    <dbReference type="NCBI Taxonomy" id="1076179"/>
    <lineage>
        <taxon>unclassified sequences</taxon>
        <taxon>metagenomes</taxon>
        <taxon>ecological metagenomes</taxon>
    </lineage>
</organism>
<accession>A0A645AT30</accession>
<comment type="caution">
    <text evidence="1">The sequence shown here is derived from an EMBL/GenBank/DDBJ whole genome shotgun (WGS) entry which is preliminary data.</text>
</comment>
<proteinExistence type="predicted"/>
<evidence type="ECO:0000313" key="1">
    <source>
        <dbReference type="EMBL" id="MPM52724.1"/>
    </source>
</evidence>
<dbReference type="AlphaFoldDB" id="A0A645AT30"/>
<name>A0A645AT30_9ZZZZ</name>
<dbReference type="EMBL" id="VSSQ01013999">
    <property type="protein sequence ID" value="MPM52724.1"/>
    <property type="molecule type" value="Genomic_DNA"/>
</dbReference>
<reference evidence="1" key="1">
    <citation type="submission" date="2019-08" db="EMBL/GenBank/DDBJ databases">
        <authorList>
            <person name="Kucharzyk K."/>
            <person name="Murdoch R.W."/>
            <person name="Higgins S."/>
            <person name="Loffler F."/>
        </authorList>
    </citation>
    <scope>NUCLEOTIDE SEQUENCE</scope>
</reference>
<sequence length="107" mass="12078">MAEDVKKEQREMGGEEFLEISTVIREKIKNSAELKQDGKNTTLEVLDAIIRSVKAHGVKQHGLTKKKKQIALTVFEKMSKAEDNTEEEKAVFNSLVFITFQGIVQAK</sequence>
<protein>
    <submittedName>
        <fullName evidence="1">Uncharacterized protein</fullName>
    </submittedName>
</protein>